<feature type="region of interest" description="Disordered" evidence="1">
    <location>
        <begin position="174"/>
        <end position="206"/>
    </location>
</feature>
<dbReference type="RefSeq" id="WP_356498254.1">
    <property type="nucleotide sequence ID" value="NZ_JBEXEF010000154.1"/>
</dbReference>
<sequence length="206" mass="21261">MSAAAPSAVAPPRAVDAVEAGQRVEELLDRLTAIGDQEVGAAAEDLVRVLMDFYGAGLARIVDRLSAPADHSTGGGGPLAALLDDELVSSLLALHDLHPEDIDKRIARALDSVRDPVEVVGFDEESGVLRLRSSSEAGDGGGCGCPSTGEATRRSVEDALACFVPEVNQVVMESTTTDREPPLLQIATRPPAGTSVSGQAVEAKAP</sequence>
<dbReference type="EMBL" id="JBEXIP010000016">
    <property type="protein sequence ID" value="MET8435268.1"/>
    <property type="molecule type" value="Genomic_DNA"/>
</dbReference>
<proteinExistence type="predicted"/>
<gene>
    <name evidence="2" type="ORF">ABZV61_21270</name>
</gene>
<accession>A0ABV2UER9</accession>
<protein>
    <recommendedName>
        <fullName evidence="4">NIF system FeS cluster assembly NifU C-terminal domain-containing protein</fullName>
    </recommendedName>
</protein>
<name>A0ABV2UER9_9ACTN</name>
<organism evidence="2 3">
    <name type="scientific">Streptomyces sp. 900116325</name>
    <dbReference type="NCBI Taxonomy" id="3154295"/>
    <lineage>
        <taxon>Bacteria</taxon>
        <taxon>Bacillati</taxon>
        <taxon>Actinomycetota</taxon>
        <taxon>Actinomycetes</taxon>
        <taxon>Kitasatosporales</taxon>
        <taxon>Streptomycetaceae</taxon>
        <taxon>Streptomyces</taxon>
    </lineage>
</organism>
<comment type="caution">
    <text evidence="2">The sequence shown here is derived from an EMBL/GenBank/DDBJ whole genome shotgun (WGS) entry which is preliminary data.</text>
</comment>
<reference evidence="2 3" key="1">
    <citation type="submission" date="2024-06" db="EMBL/GenBank/DDBJ databases">
        <title>The Natural Products Discovery Center: Release of the First 8490 Sequenced Strains for Exploring Actinobacteria Biosynthetic Diversity.</title>
        <authorList>
            <person name="Kalkreuter E."/>
            <person name="Kautsar S.A."/>
            <person name="Yang D."/>
            <person name="Bader C.D."/>
            <person name="Teijaro C.N."/>
            <person name="Fluegel L."/>
            <person name="Davis C.M."/>
            <person name="Simpson J.R."/>
            <person name="Lauterbach L."/>
            <person name="Steele A.D."/>
            <person name="Gui C."/>
            <person name="Meng S."/>
            <person name="Li G."/>
            <person name="Viehrig K."/>
            <person name="Ye F."/>
            <person name="Su P."/>
            <person name="Kiefer A.F."/>
            <person name="Nichols A."/>
            <person name="Cepeda A.J."/>
            <person name="Yan W."/>
            <person name="Fan B."/>
            <person name="Jiang Y."/>
            <person name="Adhikari A."/>
            <person name="Zheng C.-J."/>
            <person name="Schuster L."/>
            <person name="Cowan T.M."/>
            <person name="Smanski M.J."/>
            <person name="Chevrette M.G."/>
            <person name="De Carvalho L.P.S."/>
            <person name="Shen B."/>
        </authorList>
    </citation>
    <scope>NUCLEOTIDE SEQUENCE [LARGE SCALE GENOMIC DNA]</scope>
    <source>
        <strain evidence="2 3">NPDC005137</strain>
    </source>
</reference>
<evidence type="ECO:0000256" key="1">
    <source>
        <dbReference type="SAM" id="MobiDB-lite"/>
    </source>
</evidence>
<evidence type="ECO:0008006" key="4">
    <source>
        <dbReference type="Google" id="ProtNLM"/>
    </source>
</evidence>
<keyword evidence="3" id="KW-1185">Reference proteome</keyword>
<dbReference type="Proteomes" id="UP001550044">
    <property type="component" value="Unassembled WGS sequence"/>
</dbReference>
<evidence type="ECO:0000313" key="2">
    <source>
        <dbReference type="EMBL" id="MET8435268.1"/>
    </source>
</evidence>
<evidence type="ECO:0000313" key="3">
    <source>
        <dbReference type="Proteomes" id="UP001550044"/>
    </source>
</evidence>